<reference evidence="1 2" key="1">
    <citation type="journal article" date="2018" name="Front. Plant Sci.">
        <title>Red Clover (Trifolium pratense) and Zigzag Clover (T. medium) - A Picture of Genomic Similarities and Differences.</title>
        <authorList>
            <person name="Dluhosova J."/>
            <person name="Istvanek J."/>
            <person name="Nedelnik J."/>
            <person name="Repkova J."/>
        </authorList>
    </citation>
    <scope>NUCLEOTIDE SEQUENCE [LARGE SCALE GENOMIC DNA]</scope>
    <source>
        <strain evidence="2">cv. 10/8</strain>
        <tissue evidence="1">Leaf</tissue>
    </source>
</reference>
<keyword evidence="2" id="KW-1185">Reference proteome</keyword>
<evidence type="ECO:0000313" key="2">
    <source>
        <dbReference type="Proteomes" id="UP000265520"/>
    </source>
</evidence>
<evidence type="ECO:0000313" key="1">
    <source>
        <dbReference type="EMBL" id="MCI17122.1"/>
    </source>
</evidence>
<organism evidence="1 2">
    <name type="scientific">Trifolium medium</name>
    <dbReference type="NCBI Taxonomy" id="97028"/>
    <lineage>
        <taxon>Eukaryota</taxon>
        <taxon>Viridiplantae</taxon>
        <taxon>Streptophyta</taxon>
        <taxon>Embryophyta</taxon>
        <taxon>Tracheophyta</taxon>
        <taxon>Spermatophyta</taxon>
        <taxon>Magnoliopsida</taxon>
        <taxon>eudicotyledons</taxon>
        <taxon>Gunneridae</taxon>
        <taxon>Pentapetalae</taxon>
        <taxon>rosids</taxon>
        <taxon>fabids</taxon>
        <taxon>Fabales</taxon>
        <taxon>Fabaceae</taxon>
        <taxon>Papilionoideae</taxon>
        <taxon>50 kb inversion clade</taxon>
        <taxon>NPAAA clade</taxon>
        <taxon>Hologalegina</taxon>
        <taxon>IRL clade</taxon>
        <taxon>Trifolieae</taxon>
        <taxon>Trifolium</taxon>
    </lineage>
</organism>
<dbReference type="Proteomes" id="UP000265520">
    <property type="component" value="Unassembled WGS sequence"/>
</dbReference>
<name>A0A392PZN7_9FABA</name>
<accession>A0A392PZN7</accession>
<comment type="caution">
    <text evidence="1">The sequence shown here is derived from an EMBL/GenBank/DDBJ whole genome shotgun (WGS) entry which is preliminary data.</text>
</comment>
<dbReference type="EMBL" id="LXQA010103947">
    <property type="protein sequence ID" value="MCI17122.1"/>
    <property type="molecule type" value="Genomic_DNA"/>
</dbReference>
<dbReference type="AlphaFoldDB" id="A0A392PZN7"/>
<sequence length="67" mass="7481">MLDVNTTLGHPGIALKTVGHSNIRFRSSSTANCYLSRGNPMVTPHPDKYKNVKGHLQSRWINKEAHP</sequence>
<proteinExistence type="predicted"/>
<protein>
    <submittedName>
        <fullName evidence="1">Uncharacterized protein</fullName>
    </submittedName>
</protein>